<keyword evidence="3" id="KW-1185">Reference proteome</keyword>
<dbReference type="EMBL" id="JAGGKT010000004">
    <property type="protein sequence ID" value="MBP1932018.1"/>
    <property type="molecule type" value="Genomic_DNA"/>
</dbReference>
<keyword evidence="1" id="KW-0812">Transmembrane</keyword>
<evidence type="ECO:0008006" key="4">
    <source>
        <dbReference type="Google" id="ProtNLM"/>
    </source>
</evidence>
<dbReference type="Proteomes" id="UP001519343">
    <property type="component" value="Unassembled WGS sequence"/>
</dbReference>
<evidence type="ECO:0000256" key="1">
    <source>
        <dbReference type="SAM" id="Phobius"/>
    </source>
</evidence>
<protein>
    <recommendedName>
        <fullName evidence="4">Group-specific protein</fullName>
    </recommendedName>
</protein>
<reference evidence="2 3" key="1">
    <citation type="submission" date="2021-03" db="EMBL/GenBank/DDBJ databases">
        <title>Genomic Encyclopedia of Type Strains, Phase IV (KMG-IV): sequencing the most valuable type-strain genomes for metagenomic binning, comparative biology and taxonomic classification.</title>
        <authorList>
            <person name="Goeker M."/>
        </authorList>
    </citation>
    <scope>NUCLEOTIDE SEQUENCE [LARGE SCALE GENOMIC DNA]</scope>
    <source>
        <strain evidence="2 3">DSM 24738</strain>
    </source>
</reference>
<feature type="transmembrane region" description="Helical" evidence="1">
    <location>
        <begin position="84"/>
        <end position="100"/>
    </location>
</feature>
<feature type="transmembrane region" description="Helical" evidence="1">
    <location>
        <begin position="37"/>
        <end position="55"/>
    </location>
</feature>
<sequence>MTKKQKRLVKFILWICILAVGGKITFTYFNSHTIDSYGLFTISIFIASLLELHTFGKTSYLGGNNVEEQKDELEEHIVKVSSKISYFALMVVVLIILAVSEYGKGEEDKTNVPLMLVFCATIVTLPFVQFLVSKKYK</sequence>
<proteinExistence type="predicted"/>
<keyword evidence="1" id="KW-1133">Transmembrane helix</keyword>
<name>A0ABS4GP25_9BACL</name>
<feature type="transmembrane region" description="Helical" evidence="1">
    <location>
        <begin position="112"/>
        <end position="132"/>
    </location>
</feature>
<comment type="caution">
    <text evidence="2">The sequence shown here is derived from an EMBL/GenBank/DDBJ whole genome shotgun (WGS) entry which is preliminary data.</text>
</comment>
<organism evidence="2 3">
    <name type="scientific">Ammoniphilus resinae</name>
    <dbReference type="NCBI Taxonomy" id="861532"/>
    <lineage>
        <taxon>Bacteria</taxon>
        <taxon>Bacillati</taxon>
        <taxon>Bacillota</taxon>
        <taxon>Bacilli</taxon>
        <taxon>Bacillales</taxon>
        <taxon>Paenibacillaceae</taxon>
        <taxon>Aneurinibacillus group</taxon>
        <taxon>Ammoniphilus</taxon>
    </lineage>
</organism>
<evidence type="ECO:0000313" key="2">
    <source>
        <dbReference type="EMBL" id="MBP1932018.1"/>
    </source>
</evidence>
<accession>A0ABS4GP25</accession>
<keyword evidence="1" id="KW-0472">Membrane</keyword>
<gene>
    <name evidence="2" type="ORF">J2Z37_002019</name>
</gene>
<feature type="transmembrane region" description="Helical" evidence="1">
    <location>
        <begin position="12"/>
        <end position="31"/>
    </location>
</feature>
<dbReference type="RefSeq" id="WP_209810074.1">
    <property type="nucleotide sequence ID" value="NZ_JAGGKT010000004.1"/>
</dbReference>
<evidence type="ECO:0000313" key="3">
    <source>
        <dbReference type="Proteomes" id="UP001519343"/>
    </source>
</evidence>